<dbReference type="PROSITE" id="PS01316">
    <property type="entry name" value="ATP_P_PHORIBOSYLTR"/>
    <property type="match status" value="1"/>
</dbReference>
<dbReference type="InterPro" id="IPR041715">
    <property type="entry name" value="HisRS-like_core"/>
</dbReference>
<evidence type="ECO:0000256" key="6">
    <source>
        <dbReference type="ARBA" id="ARBA00020998"/>
    </source>
</evidence>
<dbReference type="AlphaFoldDB" id="A0A4D7AMV4"/>
<keyword evidence="12 15" id="KW-0067">ATP-binding</keyword>
<proteinExistence type="inferred from homology"/>
<comment type="domain">
    <text evidence="15">Lacks the C-terminal regulatory region which is replaced by HisZ.</text>
</comment>
<comment type="pathway">
    <text evidence="3 15">Amino-acid biosynthesis; L-histidine biosynthesis; L-histidine from 5-phospho-alpha-D-ribose 1-diphosphate: step 1/9.</text>
</comment>
<dbReference type="KEGG" id="obj:EIO64_06450"/>
<dbReference type="InterPro" id="IPR018198">
    <property type="entry name" value="ATP_PRibTrfase_CS"/>
</dbReference>
<evidence type="ECO:0000256" key="10">
    <source>
        <dbReference type="ARBA" id="ARBA00022679"/>
    </source>
</evidence>
<protein>
    <recommendedName>
        <fullName evidence="6 15">ATP phosphoribosyltransferase</fullName>
        <shortName evidence="15">ATP-PRT</shortName>
        <shortName evidence="15">ATP-PRTase</shortName>
        <ecNumber evidence="5 15">2.4.2.17</ecNumber>
    </recommendedName>
</protein>
<keyword evidence="7 15" id="KW-0963">Cytoplasm</keyword>
<keyword evidence="10 15" id="KW-0808">Transferase</keyword>
<evidence type="ECO:0000256" key="8">
    <source>
        <dbReference type="ARBA" id="ARBA00022605"/>
    </source>
</evidence>
<dbReference type="GO" id="GO:0005737">
    <property type="term" value="C:cytoplasm"/>
    <property type="evidence" value="ECO:0007669"/>
    <property type="project" value="UniProtKB-SubCell"/>
</dbReference>
<comment type="subcellular location">
    <subcellularLocation>
        <location evidence="2 15">Cytoplasm</location>
    </subcellularLocation>
</comment>
<accession>A0A4D7AMV4</accession>
<evidence type="ECO:0000313" key="19">
    <source>
        <dbReference type="Proteomes" id="UP000298642"/>
    </source>
</evidence>
<comment type="function">
    <text evidence="14 15">Catalyzes the condensation of ATP and 5-phosphoribose 1-diphosphate to form N'-(5'-phosphoribosyl)-ATP (PR-ATP). Has a crucial role in the pathway because the rate of histidine biosynthesis seems to be controlled primarily by regulation of HisG enzymatic activity.</text>
</comment>
<feature type="domain" description="ATP phosphoribosyltransferase catalytic" evidence="16">
    <location>
        <begin position="369"/>
        <end position="520"/>
    </location>
</feature>
<feature type="domain" description="Class II Histidinyl-tRNA synthetase (HisRS)-like catalytic core" evidence="17">
    <location>
        <begin position="12"/>
        <end position="304"/>
    </location>
</feature>
<dbReference type="Pfam" id="PF13393">
    <property type="entry name" value="tRNA-synt_His"/>
    <property type="match status" value="1"/>
</dbReference>
<dbReference type="SUPFAM" id="SSF55681">
    <property type="entry name" value="Class II aaRS and biotin synthetases"/>
    <property type="match status" value="1"/>
</dbReference>
<comment type="catalytic activity">
    <reaction evidence="1 15">
        <text>1-(5-phospho-beta-D-ribosyl)-ATP + diphosphate = 5-phospho-alpha-D-ribose 1-diphosphate + ATP</text>
        <dbReference type="Rhea" id="RHEA:18473"/>
        <dbReference type="ChEBI" id="CHEBI:30616"/>
        <dbReference type="ChEBI" id="CHEBI:33019"/>
        <dbReference type="ChEBI" id="CHEBI:58017"/>
        <dbReference type="ChEBI" id="CHEBI:73183"/>
        <dbReference type="EC" id="2.4.2.17"/>
    </reaction>
</comment>
<dbReference type="SUPFAM" id="SSF53850">
    <property type="entry name" value="Periplasmic binding protein-like II"/>
    <property type="match status" value="1"/>
</dbReference>
<dbReference type="InterPro" id="IPR013820">
    <property type="entry name" value="ATP_PRibTrfase_cat"/>
</dbReference>
<reference evidence="19" key="1">
    <citation type="submission" date="2018-12" db="EMBL/GenBank/DDBJ databases">
        <title>Dusodibacter welbiota gen. nov., sp. nov., isolated from human faeces and emended description of the Oscillibacter genus.</title>
        <authorList>
            <person name="Le Roy T."/>
            <person name="Van der Smissen P."/>
            <person name="Delzenne N."/>
            <person name="Muccioli G."/>
            <person name="Collet J.F."/>
            <person name="Cani P.D."/>
        </authorList>
    </citation>
    <scope>NUCLEOTIDE SEQUENCE [LARGE SCALE GENOMIC DNA]</scope>
    <source>
        <strain evidence="19">J115</strain>
    </source>
</reference>
<name>A0A4D7AMV4_9FIRM</name>
<dbReference type="InterPro" id="IPR001348">
    <property type="entry name" value="ATP_PRibTrfase_HisG"/>
</dbReference>
<dbReference type="GO" id="GO:0140096">
    <property type="term" value="F:catalytic activity, acting on a protein"/>
    <property type="evidence" value="ECO:0007669"/>
    <property type="project" value="UniProtKB-ARBA"/>
</dbReference>
<evidence type="ECO:0000256" key="14">
    <source>
        <dbReference type="ARBA" id="ARBA00024861"/>
    </source>
</evidence>
<dbReference type="Proteomes" id="UP000298642">
    <property type="component" value="Chromosome"/>
</dbReference>
<evidence type="ECO:0000259" key="16">
    <source>
        <dbReference type="Pfam" id="PF01634"/>
    </source>
</evidence>
<dbReference type="Gene3D" id="3.40.190.10">
    <property type="entry name" value="Periplasmic binding protein-like II"/>
    <property type="match status" value="2"/>
</dbReference>
<comment type="subunit">
    <text evidence="15">Heteromultimer composed of HisG and HisZ subunits.</text>
</comment>
<dbReference type="FunFam" id="3.40.190.10:FF:000008">
    <property type="entry name" value="ATP phosphoribosyltransferase"/>
    <property type="match status" value="1"/>
</dbReference>
<evidence type="ECO:0000259" key="17">
    <source>
        <dbReference type="Pfam" id="PF13393"/>
    </source>
</evidence>
<dbReference type="Pfam" id="PF01634">
    <property type="entry name" value="HisG"/>
    <property type="match status" value="1"/>
</dbReference>
<dbReference type="GO" id="GO:0000105">
    <property type="term" value="P:L-histidine biosynthetic process"/>
    <property type="evidence" value="ECO:0007669"/>
    <property type="project" value="UniProtKB-UniRule"/>
</dbReference>
<evidence type="ECO:0000256" key="12">
    <source>
        <dbReference type="ARBA" id="ARBA00022840"/>
    </source>
</evidence>
<evidence type="ECO:0000256" key="5">
    <source>
        <dbReference type="ARBA" id="ARBA00011946"/>
    </source>
</evidence>
<evidence type="ECO:0000256" key="13">
    <source>
        <dbReference type="ARBA" id="ARBA00023102"/>
    </source>
</evidence>
<dbReference type="InterPro" id="IPR024893">
    <property type="entry name" value="ATP_PRibTrfase_HisG_short"/>
</dbReference>
<evidence type="ECO:0000256" key="9">
    <source>
        <dbReference type="ARBA" id="ARBA00022676"/>
    </source>
</evidence>
<keyword evidence="11 15" id="KW-0547">Nucleotide-binding</keyword>
<gene>
    <name evidence="15" type="primary">hisG</name>
    <name evidence="18" type="ORF">EIO64_06450</name>
</gene>
<evidence type="ECO:0000256" key="11">
    <source>
        <dbReference type="ARBA" id="ARBA00022741"/>
    </source>
</evidence>
<dbReference type="UniPathway" id="UPA00031">
    <property type="reaction ID" value="UER00006"/>
</dbReference>
<dbReference type="GO" id="GO:0005524">
    <property type="term" value="F:ATP binding"/>
    <property type="evidence" value="ECO:0007669"/>
    <property type="project" value="UniProtKB-KW"/>
</dbReference>
<keyword evidence="13 15" id="KW-0368">Histidine biosynthesis</keyword>
<evidence type="ECO:0000256" key="4">
    <source>
        <dbReference type="ARBA" id="ARBA00009489"/>
    </source>
</evidence>
<dbReference type="NCBIfam" id="TIGR00070">
    <property type="entry name" value="hisG"/>
    <property type="match status" value="1"/>
</dbReference>
<sequence length="525" mass="57765">MELDLNVLRPQERASLQLRLLYEQEGFRKYHMGRFEEYGLYQENRRFLSSEQVITFTDLDGRLLALKPDVTLSIAKNAQVGPGGCGRYYYQENVYRPSQESHTFREISQMGLECIGAVDDAAAAQVVSLALRSLALTGRDFVLEISHMGFVTGLFDAVGAQEAVRPRLLTCIRDKNVHELRKAAEAAGLSRQGTDALCRLGTLAGPWQEVLAAAEVLALNAAMGAALEELRGLCRALEDQGQTDHWKLDFSLVNDMEYYNGLVLQGYLAGAPRAVLRGGQYDPLAEQFRPGARAIGFALYLDELDRLSDAAAEPAGLVMLNVALPKGRLGDKVYDLLAGVGYGCPENYADTRKLVVENRKAGIRYFLVKPSDVAIYVEHGAADIGIVGKDILAESGADVYELLDTGLGRCRMCVAGPKDFTEDQSRALRVATKFGNIAKRYYAAQGRDIDIIQLNGSIELAPILGLSDVIVDIVETGTTLRENDLKVLTEFMPISARFIANRASYQFKHQEIEALLGRLKEVTEA</sequence>
<dbReference type="EC" id="2.4.2.17" evidence="5 15"/>
<dbReference type="Gene3D" id="3.30.930.10">
    <property type="entry name" value="Bira Bifunctional Protein, Domain 2"/>
    <property type="match status" value="1"/>
</dbReference>
<evidence type="ECO:0000256" key="1">
    <source>
        <dbReference type="ARBA" id="ARBA00000915"/>
    </source>
</evidence>
<dbReference type="RefSeq" id="WP_021748153.1">
    <property type="nucleotide sequence ID" value="NZ_CP034413.3"/>
</dbReference>
<evidence type="ECO:0000313" key="18">
    <source>
        <dbReference type="EMBL" id="QCI58911.1"/>
    </source>
</evidence>
<evidence type="ECO:0000256" key="3">
    <source>
        <dbReference type="ARBA" id="ARBA00004667"/>
    </source>
</evidence>
<keyword evidence="9 15" id="KW-0328">Glycosyltransferase</keyword>
<evidence type="ECO:0000256" key="2">
    <source>
        <dbReference type="ARBA" id="ARBA00004496"/>
    </source>
</evidence>
<dbReference type="InterPro" id="IPR045864">
    <property type="entry name" value="aa-tRNA-synth_II/BPL/LPL"/>
</dbReference>
<keyword evidence="19" id="KW-1185">Reference proteome</keyword>
<comment type="similarity">
    <text evidence="4 15">Belongs to the ATP phosphoribosyltransferase family. Short subfamily.</text>
</comment>
<dbReference type="HAMAP" id="MF_01018">
    <property type="entry name" value="HisG_Short"/>
    <property type="match status" value="1"/>
</dbReference>
<dbReference type="PANTHER" id="PTHR21403">
    <property type="entry name" value="ATP PHOSPHORIBOSYLTRANSFERASE ATP-PRTASE"/>
    <property type="match status" value="1"/>
</dbReference>
<organism evidence="18 19">
    <name type="scientific">Dysosmobacter welbionis</name>
    <dbReference type="NCBI Taxonomy" id="2093857"/>
    <lineage>
        <taxon>Bacteria</taxon>
        <taxon>Bacillati</taxon>
        <taxon>Bacillota</taxon>
        <taxon>Clostridia</taxon>
        <taxon>Eubacteriales</taxon>
        <taxon>Oscillospiraceae</taxon>
        <taxon>Dysosmobacter</taxon>
    </lineage>
</organism>
<keyword evidence="8 15" id="KW-0028">Amino-acid biosynthesis</keyword>
<dbReference type="CDD" id="cd13595">
    <property type="entry name" value="PBP2_HisGs"/>
    <property type="match status" value="1"/>
</dbReference>
<evidence type="ECO:0000256" key="15">
    <source>
        <dbReference type="HAMAP-Rule" id="MF_01018"/>
    </source>
</evidence>
<dbReference type="EMBL" id="CP034413">
    <property type="protein sequence ID" value="QCI58911.1"/>
    <property type="molecule type" value="Genomic_DNA"/>
</dbReference>
<dbReference type="PANTHER" id="PTHR21403:SF8">
    <property type="entry name" value="ATP PHOSPHORIBOSYLTRANSFERASE"/>
    <property type="match status" value="1"/>
</dbReference>
<evidence type="ECO:0000256" key="7">
    <source>
        <dbReference type="ARBA" id="ARBA00022490"/>
    </source>
</evidence>
<dbReference type="GO" id="GO:0003879">
    <property type="term" value="F:ATP phosphoribosyltransferase activity"/>
    <property type="evidence" value="ECO:0007669"/>
    <property type="project" value="UniProtKB-UniRule"/>
</dbReference>